<feature type="non-terminal residue" evidence="2">
    <location>
        <position position="106"/>
    </location>
</feature>
<dbReference type="SUPFAM" id="SSF57424">
    <property type="entry name" value="LDL receptor-like module"/>
    <property type="match status" value="1"/>
</dbReference>
<gene>
    <name evidence="2" type="ORF">B4U80_06019</name>
</gene>
<evidence type="ECO:0000313" key="2">
    <source>
        <dbReference type="EMBL" id="RWS05515.1"/>
    </source>
</evidence>
<keyword evidence="1" id="KW-1015">Disulfide bond</keyword>
<feature type="non-terminal residue" evidence="2">
    <location>
        <position position="1"/>
    </location>
</feature>
<evidence type="ECO:0000313" key="3">
    <source>
        <dbReference type="Proteomes" id="UP000288716"/>
    </source>
</evidence>
<dbReference type="STRING" id="299467.A0A443QR77"/>
<dbReference type="VEuPathDB" id="VectorBase:LDEU014220"/>
<dbReference type="Gene3D" id="4.10.400.10">
    <property type="entry name" value="Low-density Lipoprotein Receptor"/>
    <property type="match status" value="1"/>
</dbReference>
<dbReference type="EMBL" id="NCKV01052766">
    <property type="protein sequence ID" value="RWS05515.1"/>
    <property type="molecule type" value="Genomic_DNA"/>
</dbReference>
<comment type="caution">
    <text evidence="2">The sequence shown here is derived from an EMBL/GenBank/DDBJ whole genome shotgun (WGS) entry which is preliminary data.</text>
</comment>
<keyword evidence="3" id="KW-1185">Reference proteome</keyword>
<dbReference type="SMART" id="SM00192">
    <property type="entry name" value="LDLa"/>
    <property type="match status" value="1"/>
</dbReference>
<dbReference type="InterPro" id="IPR002172">
    <property type="entry name" value="LDrepeatLR_classA_rpt"/>
</dbReference>
<name>A0A443QR77_9ACAR</name>
<dbReference type="OrthoDB" id="6022136at2759"/>
<organism evidence="2 3">
    <name type="scientific">Leptotrombidium deliense</name>
    <dbReference type="NCBI Taxonomy" id="299467"/>
    <lineage>
        <taxon>Eukaryota</taxon>
        <taxon>Metazoa</taxon>
        <taxon>Ecdysozoa</taxon>
        <taxon>Arthropoda</taxon>
        <taxon>Chelicerata</taxon>
        <taxon>Arachnida</taxon>
        <taxon>Acari</taxon>
        <taxon>Acariformes</taxon>
        <taxon>Trombidiformes</taxon>
        <taxon>Prostigmata</taxon>
        <taxon>Anystina</taxon>
        <taxon>Parasitengona</taxon>
        <taxon>Trombiculoidea</taxon>
        <taxon>Trombiculidae</taxon>
        <taxon>Leptotrombidium</taxon>
    </lineage>
</organism>
<protein>
    <submittedName>
        <fullName evidence="2">CUB domain-containing protein-like protein</fullName>
    </submittedName>
</protein>
<sequence length="106" mass="11592">ARGCPTSVVRIWKDFNQPPVEICGGIESLTNETRELISTTDMLKISFISSEKAIGSPGFKASYTELKADRNCVTFRCAISGHCIANELRCNGIPNCGLHDKSDEIN</sequence>
<dbReference type="CDD" id="cd00112">
    <property type="entry name" value="LDLa"/>
    <property type="match status" value="1"/>
</dbReference>
<dbReference type="AlphaFoldDB" id="A0A443QR77"/>
<evidence type="ECO:0000256" key="1">
    <source>
        <dbReference type="ARBA" id="ARBA00023157"/>
    </source>
</evidence>
<dbReference type="Pfam" id="PF00057">
    <property type="entry name" value="Ldl_recept_a"/>
    <property type="match status" value="1"/>
</dbReference>
<accession>A0A443QR77</accession>
<reference evidence="2 3" key="1">
    <citation type="journal article" date="2018" name="Gigascience">
        <title>Genomes of trombidid mites reveal novel predicted allergens and laterally-transferred genes associated with secondary metabolism.</title>
        <authorList>
            <person name="Dong X."/>
            <person name="Chaisiri K."/>
            <person name="Xia D."/>
            <person name="Armstrong S.D."/>
            <person name="Fang Y."/>
            <person name="Donnelly M.J."/>
            <person name="Kadowaki T."/>
            <person name="McGarry J.W."/>
            <person name="Darby A.C."/>
            <person name="Makepeace B.L."/>
        </authorList>
    </citation>
    <scope>NUCLEOTIDE SEQUENCE [LARGE SCALE GENOMIC DNA]</scope>
    <source>
        <strain evidence="2">UoL-UT</strain>
    </source>
</reference>
<dbReference type="InterPro" id="IPR036055">
    <property type="entry name" value="LDL_receptor-like_sf"/>
</dbReference>
<dbReference type="Proteomes" id="UP000288716">
    <property type="component" value="Unassembled WGS sequence"/>
</dbReference>
<proteinExistence type="predicted"/>